<dbReference type="GeneID" id="115476074"/>
<dbReference type="GO" id="GO:0005634">
    <property type="term" value="C:nucleus"/>
    <property type="evidence" value="ECO:0007669"/>
    <property type="project" value="TreeGrafter"/>
</dbReference>
<dbReference type="GO" id="GO:0007095">
    <property type="term" value="P:mitotic G2 DNA damage checkpoint signaling"/>
    <property type="evidence" value="ECO:0007669"/>
    <property type="project" value="TreeGrafter"/>
</dbReference>
<dbReference type="InterPro" id="IPR049472">
    <property type="entry name" value="MRNIP_N"/>
</dbReference>
<organism evidence="2 3">
    <name type="scientific">Microcaecilia unicolor</name>
    <dbReference type="NCBI Taxonomy" id="1415580"/>
    <lineage>
        <taxon>Eukaryota</taxon>
        <taxon>Metazoa</taxon>
        <taxon>Chordata</taxon>
        <taxon>Craniata</taxon>
        <taxon>Vertebrata</taxon>
        <taxon>Euteleostomi</taxon>
        <taxon>Amphibia</taxon>
        <taxon>Gymnophiona</taxon>
        <taxon>Siphonopidae</taxon>
        <taxon>Microcaecilia</taxon>
    </lineage>
</organism>
<proteinExistence type="predicted"/>
<dbReference type="Proteomes" id="UP000515156">
    <property type="component" value="Chromosome 8"/>
</dbReference>
<name>A0A6P7YXR4_9AMPH</name>
<dbReference type="InParanoid" id="A0A6P7YXR4"/>
<feature type="domain" description="MRN complex-interacting protein N-terminal" evidence="1">
    <location>
        <begin position="7"/>
        <end position="104"/>
    </location>
</feature>
<protein>
    <submittedName>
        <fullName evidence="3">MRN complex-interacting protein isoform X1</fullName>
    </submittedName>
</protein>
<dbReference type="GO" id="GO:0003682">
    <property type="term" value="F:chromatin binding"/>
    <property type="evidence" value="ECO:0007669"/>
    <property type="project" value="TreeGrafter"/>
</dbReference>
<evidence type="ECO:0000259" key="1">
    <source>
        <dbReference type="Pfam" id="PF15749"/>
    </source>
</evidence>
<dbReference type="RefSeq" id="XP_030068075.1">
    <property type="nucleotide sequence ID" value="XM_030212215.1"/>
</dbReference>
<dbReference type="OrthoDB" id="5960226at2759"/>
<dbReference type="PANTHER" id="PTHR15863:SF2">
    <property type="entry name" value="MRN COMPLEX-INTERACTING PROTEIN"/>
    <property type="match status" value="1"/>
</dbReference>
<accession>A0A6P7YXR4</accession>
<evidence type="ECO:0000313" key="3">
    <source>
        <dbReference type="RefSeq" id="XP_030068075.1"/>
    </source>
</evidence>
<dbReference type="KEGG" id="muo:115476074"/>
<gene>
    <name evidence="3" type="primary">MRNIP</name>
</gene>
<reference evidence="3" key="1">
    <citation type="submission" date="2025-08" db="UniProtKB">
        <authorList>
            <consortium name="RefSeq"/>
        </authorList>
    </citation>
    <scope>IDENTIFICATION</scope>
</reference>
<dbReference type="Pfam" id="PF15749">
    <property type="entry name" value="MRNIP"/>
    <property type="match status" value="1"/>
</dbReference>
<sequence length="400" mass="45661">MVQEFQVLACFSCKCFQVHQIKKSKVWVCKLCGEKQSFLKSYGQGSGADCRRHVQKLNMMRGEMMQEAEKAAWSLDDLNETTPSELQESANLQGEPCPVSRWSKFVEKNNEELNKEEHEEEEILYTDRQQFYLDVKNRAKEKRKRKKTFHNYDGKNNFDEIDCCALTNEAKKVNWCKSWKDPTAVSGLCHRHTIYEDFRDPSSNKSLLPTRSHYSGMSLSEQANSTASKWQRFGYNFKYSENDSTYAKSKAQQNWAESESCNPTMALPGVQQQEQCSLVPFRDEGDRGHHKCSLYSPLKSYIDTVPPITKTTSVYNSITGSILQSTPFEELKAKCIWKDSSKLAHEKPRESSTKSQPACLFSTPIPCSSFASFSTCAENQASASVVLHLFQTDDDFDGDL</sequence>
<dbReference type="InterPro" id="IPR032739">
    <property type="entry name" value="MRNIP"/>
</dbReference>
<keyword evidence="2" id="KW-1185">Reference proteome</keyword>
<dbReference type="AlphaFoldDB" id="A0A6P7YXR4"/>
<evidence type="ECO:0000313" key="2">
    <source>
        <dbReference type="Proteomes" id="UP000515156"/>
    </source>
</evidence>
<dbReference type="PANTHER" id="PTHR15863">
    <property type="entry name" value="MRN COMPLEX-INTERACTING PROTEIN"/>
    <property type="match status" value="1"/>
</dbReference>
<dbReference type="CTD" id="51149"/>